<dbReference type="SUPFAM" id="SSF101478">
    <property type="entry name" value="ADP-ribosylglycohydrolase"/>
    <property type="match status" value="1"/>
</dbReference>
<keyword evidence="3" id="KW-1185">Reference proteome</keyword>
<dbReference type="InterPro" id="IPR005502">
    <property type="entry name" value="Ribosyl_crysJ1"/>
</dbReference>
<dbReference type="Gene3D" id="1.10.4080.10">
    <property type="entry name" value="ADP-ribosylation/Crystallin J1"/>
    <property type="match status" value="1"/>
</dbReference>
<gene>
    <name evidence="2" type="ORF">H4Q32_005662</name>
</gene>
<reference evidence="2 3" key="1">
    <citation type="submission" date="2022-01" db="EMBL/GenBank/DDBJ databases">
        <title>A high-quality chromosome-level genome assembly of rohu carp, Labeo rohita.</title>
        <authorList>
            <person name="Arick M.A. II"/>
            <person name="Hsu C.-Y."/>
            <person name="Magbanua Z."/>
            <person name="Pechanova O."/>
            <person name="Grover C."/>
            <person name="Miller E."/>
            <person name="Thrash A."/>
            <person name="Ezzel L."/>
            <person name="Alam S."/>
            <person name="Benzie J."/>
            <person name="Hamilton M."/>
            <person name="Karsi A."/>
            <person name="Lawrence M.L."/>
            <person name="Peterson D.G."/>
        </authorList>
    </citation>
    <scope>NUCLEOTIDE SEQUENCE [LARGE SCALE GENOMIC DNA]</scope>
    <source>
        <strain evidence="3">BAU-BD-2019</strain>
        <tissue evidence="2">Blood</tissue>
    </source>
</reference>
<dbReference type="PANTHER" id="PTHR16222:SF34">
    <property type="entry name" value="ADP-RIBOSYLGLYCOHYDROLASE"/>
    <property type="match status" value="1"/>
</dbReference>
<dbReference type="Pfam" id="PF03747">
    <property type="entry name" value="ADP_ribosyl_GH"/>
    <property type="match status" value="1"/>
</dbReference>
<dbReference type="InterPro" id="IPR050792">
    <property type="entry name" value="ADP-ribosylglycohydrolase"/>
</dbReference>
<dbReference type="EMBL" id="JACTAM010000001">
    <property type="protein sequence ID" value="KAI2668847.1"/>
    <property type="molecule type" value="Genomic_DNA"/>
</dbReference>
<evidence type="ECO:0000313" key="3">
    <source>
        <dbReference type="Proteomes" id="UP000830375"/>
    </source>
</evidence>
<dbReference type="Proteomes" id="UP000830375">
    <property type="component" value="Unassembled WGS sequence"/>
</dbReference>
<name>A0ABQ8N2C3_LABRO</name>
<organism evidence="2 3">
    <name type="scientific">Labeo rohita</name>
    <name type="common">Indian major carp</name>
    <name type="synonym">Cyprinus rohita</name>
    <dbReference type="NCBI Taxonomy" id="84645"/>
    <lineage>
        <taxon>Eukaryota</taxon>
        <taxon>Metazoa</taxon>
        <taxon>Chordata</taxon>
        <taxon>Craniata</taxon>
        <taxon>Vertebrata</taxon>
        <taxon>Euteleostomi</taxon>
        <taxon>Actinopterygii</taxon>
        <taxon>Neopterygii</taxon>
        <taxon>Teleostei</taxon>
        <taxon>Ostariophysi</taxon>
        <taxon>Cypriniformes</taxon>
        <taxon>Cyprinidae</taxon>
        <taxon>Labeoninae</taxon>
        <taxon>Labeonini</taxon>
        <taxon>Labeo</taxon>
    </lineage>
</organism>
<dbReference type="InterPro" id="IPR036705">
    <property type="entry name" value="Ribosyl_crysJ1_sf"/>
</dbReference>
<comment type="caution">
    <text evidence="2">The sequence shown here is derived from an EMBL/GenBank/DDBJ whole genome shotgun (WGS) entry which is preliminary data.</text>
</comment>
<evidence type="ECO:0000256" key="1">
    <source>
        <dbReference type="ARBA" id="ARBA00010702"/>
    </source>
</evidence>
<accession>A0ABQ8N2C3</accession>
<sequence>MCEVRRAVAEALWGMCAADAVSMPVHWYYNTRDIRRDFGGWIRGLTAPRDTHPSSILRLSSTAGSGRTAGSNATTPPVVGNVILHDKLKFWTDPRRSVHYHQGLPAGGNTLNALCALRVMRVLSGGAFGAADPEARAAVLSDYVEFMTRPGSHDDTYAESFHRSFFSDWQELRPTAPTEVLEFAERRSGRMLNSPRADGQLNAIGCLPMAIPFVLMSASANEEEAVGAAVEFVKLTHPHPALEPLVSLYARALHATLNGACLKQQAETALKSPALDAWDACRQFVQRAERFPGSSEERLKVHQSAVESLGLACYTKGALSSLFYMAYSFHNDVTEGILTNTNCGAVWTLILTAPIHCRGSTGENCNRGAALGALLGARAAYLGSVVPQEWKDGLVDAPERIAGVLRDLNRSASEVLPTDVVSSLRCGRLSSRLYTCVSAFTF</sequence>
<proteinExistence type="inferred from homology"/>
<dbReference type="PANTHER" id="PTHR16222">
    <property type="entry name" value="ADP-RIBOSYLGLYCOHYDROLASE"/>
    <property type="match status" value="1"/>
</dbReference>
<protein>
    <submittedName>
        <fullName evidence="2">Acetamidase</fullName>
    </submittedName>
</protein>
<comment type="similarity">
    <text evidence="1">Belongs to the ADP-ribosylglycohydrolase family.</text>
</comment>
<evidence type="ECO:0000313" key="2">
    <source>
        <dbReference type="EMBL" id="KAI2668847.1"/>
    </source>
</evidence>